<dbReference type="Proteomes" id="UP000037688">
    <property type="component" value="Unassembled WGS sequence"/>
</dbReference>
<dbReference type="Gene3D" id="3.30.70.100">
    <property type="match status" value="1"/>
</dbReference>
<organism evidence="3 4">
    <name type="scientific">Paenibacillus xylanivorans</name>
    <dbReference type="NCBI Taxonomy" id="1705561"/>
    <lineage>
        <taxon>Bacteria</taxon>
        <taxon>Bacillati</taxon>
        <taxon>Bacillota</taxon>
        <taxon>Bacilli</taxon>
        <taxon>Bacillales</taxon>
        <taxon>Paenibacillaceae</taxon>
        <taxon>Paenibacillus</taxon>
    </lineage>
</organism>
<dbReference type="Pfam" id="PF00403">
    <property type="entry name" value="HMA"/>
    <property type="match status" value="1"/>
</dbReference>
<dbReference type="AlphaFoldDB" id="A0A0M9BS44"/>
<evidence type="ECO:0000256" key="1">
    <source>
        <dbReference type="ARBA" id="ARBA00022723"/>
    </source>
</evidence>
<dbReference type="PRINTS" id="PR00944">
    <property type="entry name" value="CUEXPORT"/>
</dbReference>
<proteinExistence type="predicted"/>
<protein>
    <submittedName>
        <fullName evidence="3">Copper resistance protein CopZ</fullName>
    </submittedName>
</protein>
<gene>
    <name evidence="3" type="ORF">AMS66_05525</name>
</gene>
<dbReference type="SUPFAM" id="SSF55008">
    <property type="entry name" value="HMA, heavy metal-associated domain"/>
    <property type="match status" value="1"/>
</dbReference>
<evidence type="ECO:0000259" key="2">
    <source>
        <dbReference type="PROSITE" id="PS50846"/>
    </source>
</evidence>
<evidence type="ECO:0000313" key="4">
    <source>
        <dbReference type="Proteomes" id="UP000037688"/>
    </source>
</evidence>
<reference evidence="3 4" key="1">
    <citation type="submission" date="2015-08" db="EMBL/GenBank/DDBJ databases">
        <title>Draft genome sequence of cellulolytic and xylanolytic Paenibacillus sp. A59, isolated from a decaying forest soil from Patagonia, Argentina.</title>
        <authorList>
            <person name="Ghio S."/>
            <person name="Caceres A.M."/>
            <person name="Talia P."/>
            <person name="Grasso D."/>
            <person name="Campos E."/>
        </authorList>
    </citation>
    <scope>NUCLEOTIDE SEQUENCE [LARGE SCALE GENOMIC DNA]</scope>
    <source>
        <strain evidence="3 4">A59</strain>
    </source>
</reference>
<dbReference type="InterPro" id="IPR006122">
    <property type="entry name" value="HMA_Cu_ion-bd"/>
</dbReference>
<dbReference type="OrthoDB" id="9813965at2"/>
<feature type="domain" description="HMA" evidence="2">
    <location>
        <begin position="2"/>
        <end position="66"/>
    </location>
</feature>
<dbReference type="InterPro" id="IPR000428">
    <property type="entry name" value="Cu-bd"/>
</dbReference>
<dbReference type="NCBIfam" id="TIGR00003">
    <property type="entry name" value="copper ion binding protein"/>
    <property type="match status" value="1"/>
</dbReference>
<keyword evidence="1" id="KW-0479">Metal-binding</keyword>
<comment type="caution">
    <text evidence="3">The sequence shown here is derived from an EMBL/GenBank/DDBJ whole genome shotgun (WGS) entry which is preliminary data.</text>
</comment>
<accession>A0A0M9BS44</accession>
<dbReference type="EMBL" id="LITU01000036">
    <property type="protein sequence ID" value="KOY17699.1"/>
    <property type="molecule type" value="Genomic_DNA"/>
</dbReference>
<dbReference type="PATRIC" id="fig|1705561.3.peg.804"/>
<dbReference type="FunFam" id="3.30.70.100:FF:000001">
    <property type="entry name" value="ATPase copper transporting beta"/>
    <property type="match status" value="1"/>
</dbReference>
<name>A0A0M9BS44_9BACL</name>
<dbReference type="GO" id="GO:0006825">
    <property type="term" value="P:copper ion transport"/>
    <property type="evidence" value="ECO:0007669"/>
    <property type="project" value="InterPro"/>
</dbReference>
<dbReference type="RefSeq" id="WP_053779829.1">
    <property type="nucleotide sequence ID" value="NZ_LITU01000036.1"/>
</dbReference>
<sequence>MSNITLNVTGMSCNHCVKSVEEAVKNAGANGQVDLAAGTVAVEYDEQKVNVDQIKAAIEDQGYDVV</sequence>
<dbReference type="GO" id="GO:0005507">
    <property type="term" value="F:copper ion binding"/>
    <property type="evidence" value="ECO:0007669"/>
    <property type="project" value="InterPro"/>
</dbReference>
<dbReference type="InterPro" id="IPR036163">
    <property type="entry name" value="HMA_dom_sf"/>
</dbReference>
<evidence type="ECO:0000313" key="3">
    <source>
        <dbReference type="EMBL" id="KOY17699.1"/>
    </source>
</evidence>
<dbReference type="GeneID" id="97131972"/>
<dbReference type="InterPro" id="IPR006121">
    <property type="entry name" value="HMA_dom"/>
</dbReference>
<keyword evidence="4" id="KW-1185">Reference proteome</keyword>
<dbReference type="PROSITE" id="PS50846">
    <property type="entry name" value="HMA_2"/>
    <property type="match status" value="1"/>
</dbReference>
<dbReference type="CDD" id="cd00371">
    <property type="entry name" value="HMA"/>
    <property type="match status" value="1"/>
</dbReference>